<dbReference type="PANTHER" id="PTHR43717:SF1">
    <property type="entry name" value="ANAEROBIC NITRIC OXIDE REDUCTASE FLAVORUBREDOXIN"/>
    <property type="match status" value="1"/>
</dbReference>
<reference evidence="2" key="1">
    <citation type="submission" date="2017-10" db="EMBL/GenBank/DDBJ databases">
        <title>Escherichia coli strain KP_ZA plasmid pBO_OXA-181, complete sequence.</title>
        <authorList>
            <person name="Gaibani P."/>
        </authorList>
    </citation>
    <scope>NUCLEOTIDE SEQUENCE</scope>
    <source>
        <strain evidence="2">BO15V</strain>
        <plasmid evidence="2">pKP_BO_OXA-181</plasmid>
    </source>
</reference>
<geneLocation type="plasmid" evidence="2">
    <name>pKP_BO_OXA-181</name>
</geneLocation>
<dbReference type="EMBL" id="MG228426">
    <property type="protein sequence ID" value="AUV50567.1"/>
    <property type="molecule type" value="Genomic_DNA"/>
</dbReference>
<evidence type="ECO:0000313" key="3">
    <source>
        <dbReference type="EMBL" id="VCZ29614.1"/>
    </source>
</evidence>
<dbReference type="SUPFAM" id="SSF56281">
    <property type="entry name" value="Metallo-hydrolase/oxidoreductase"/>
    <property type="match status" value="1"/>
</dbReference>
<dbReference type="RefSeq" id="WP_014386576.1">
    <property type="nucleotide sequence ID" value="NZ_CAJZNS010000039.1"/>
</dbReference>
<feature type="domain" description="Metallo-beta-lactamase" evidence="1">
    <location>
        <begin position="21"/>
        <end position="205"/>
    </location>
</feature>
<dbReference type="PANTHER" id="PTHR43717">
    <property type="entry name" value="ANAEROBIC NITRIC OXIDE REDUCTASE FLAVORUBREDOXIN"/>
    <property type="match status" value="1"/>
</dbReference>
<dbReference type="AlphaFoldDB" id="A0A2K9UZT9"/>
<dbReference type="SMART" id="SM00849">
    <property type="entry name" value="Lactamase_B"/>
    <property type="match status" value="1"/>
</dbReference>
<dbReference type="Proteomes" id="UP000281521">
    <property type="component" value="Unassembled WGS sequence"/>
</dbReference>
<dbReference type="InterPro" id="IPR045761">
    <property type="entry name" value="ODP_dom"/>
</dbReference>
<dbReference type="EMBL" id="UWXJ01000006">
    <property type="protein sequence ID" value="VCZ29614.1"/>
    <property type="molecule type" value="Genomic_DNA"/>
</dbReference>
<gene>
    <name evidence="3" type="primary">norV</name>
    <name evidence="3" type="ORF">BANRA_05809</name>
</gene>
<dbReference type="InterPro" id="IPR036866">
    <property type="entry name" value="RibonucZ/Hydroxyglut_hydro"/>
</dbReference>
<reference evidence="3 4" key="2">
    <citation type="submission" date="2018-10" db="EMBL/GenBank/DDBJ databases">
        <authorList>
            <person name="Noll B N."/>
        </authorList>
    </citation>
    <scope>NUCLEOTIDE SEQUENCE [LARGE SCALE GENOMIC DNA]</scope>
    <source>
        <strain evidence="3">Ecoli022</strain>
    </source>
</reference>
<dbReference type="Pfam" id="PF19583">
    <property type="entry name" value="ODP"/>
    <property type="match status" value="1"/>
</dbReference>
<dbReference type="Gene3D" id="3.60.15.10">
    <property type="entry name" value="Ribonuclease Z/Hydroxyacylglutathione hydrolase-like"/>
    <property type="match status" value="1"/>
</dbReference>
<sequence length="212" mass="23811">MIPTKYDLHLFTDYMQPVNLSFNQYLLLTEEPVLFHTGSAQQAAALLPRLEAALAGRPLRHIFVSHFESDECGGLAALLDRYPDASVICPEVTARQLMGFGYQCSLDAKKPGEHIVTDSFDLEFIGYPSEMHLWEGLLAYEHRRKIFFSSDLMMRWGETGSDLVHSSWKDEVGGITAEQVPSPQGRLRLQEDLMRFSPELIATGHGPVVDLS</sequence>
<evidence type="ECO:0000313" key="4">
    <source>
        <dbReference type="Proteomes" id="UP000281521"/>
    </source>
</evidence>
<evidence type="ECO:0000313" key="2">
    <source>
        <dbReference type="EMBL" id="AUV50567.1"/>
    </source>
</evidence>
<evidence type="ECO:0000259" key="1">
    <source>
        <dbReference type="SMART" id="SM00849"/>
    </source>
</evidence>
<keyword evidence="2" id="KW-0614">Plasmid</keyword>
<name>A0A2K9UZT9_ECOLX</name>
<protein>
    <submittedName>
        <fullName evidence="3">Anaerobic nitric oxide reductase flavorubredoxin</fullName>
    </submittedName>
</protein>
<proteinExistence type="predicted"/>
<dbReference type="InterPro" id="IPR001279">
    <property type="entry name" value="Metallo-B-lactamas"/>
</dbReference>
<organism evidence="2">
    <name type="scientific">Escherichia coli</name>
    <dbReference type="NCBI Taxonomy" id="562"/>
    <lineage>
        <taxon>Bacteria</taxon>
        <taxon>Pseudomonadati</taxon>
        <taxon>Pseudomonadota</taxon>
        <taxon>Gammaproteobacteria</taxon>
        <taxon>Enterobacterales</taxon>
        <taxon>Enterobacteriaceae</taxon>
        <taxon>Escherichia</taxon>
    </lineage>
</organism>
<accession>A0A2K9UZT9</accession>